<keyword evidence="1" id="KW-1134">Transmembrane beta strand</keyword>
<keyword evidence="1" id="KW-0472">Membrane</keyword>
<protein>
    <submittedName>
        <fullName evidence="8">Hemolysin activation/secretion protein</fullName>
    </submittedName>
</protein>
<accession>A0A4R6R6Y3</accession>
<dbReference type="Pfam" id="PF08479">
    <property type="entry name" value="POTRA_2"/>
    <property type="match status" value="1"/>
</dbReference>
<dbReference type="Pfam" id="PF03865">
    <property type="entry name" value="ShlB"/>
    <property type="match status" value="1"/>
</dbReference>
<feature type="domain" description="Polypeptide-transport-associated ShlB-type" evidence="7">
    <location>
        <begin position="94"/>
        <end position="167"/>
    </location>
</feature>
<evidence type="ECO:0000313" key="9">
    <source>
        <dbReference type="Proteomes" id="UP000294593"/>
    </source>
</evidence>
<keyword evidence="2" id="KW-0812">Transmembrane</keyword>
<dbReference type="GO" id="GO:0098046">
    <property type="term" value="C:type V protein secretion system complex"/>
    <property type="evidence" value="ECO:0007669"/>
    <property type="project" value="TreeGrafter"/>
</dbReference>
<dbReference type="InterPro" id="IPR005565">
    <property type="entry name" value="Hemolysn_activator_HlyB_C"/>
</dbReference>
<evidence type="ECO:0000256" key="1">
    <source>
        <dbReference type="ARBA" id="ARBA00022452"/>
    </source>
</evidence>
<feature type="signal peptide" evidence="5">
    <location>
        <begin position="1"/>
        <end position="37"/>
    </location>
</feature>
<evidence type="ECO:0000256" key="2">
    <source>
        <dbReference type="ARBA" id="ARBA00022692"/>
    </source>
</evidence>
<evidence type="ECO:0000256" key="3">
    <source>
        <dbReference type="ARBA" id="ARBA00023237"/>
    </source>
</evidence>
<proteinExistence type="predicted"/>
<feature type="compositionally biased region" description="Low complexity" evidence="4">
    <location>
        <begin position="79"/>
        <end position="88"/>
    </location>
</feature>
<evidence type="ECO:0000259" key="6">
    <source>
        <dbReference type="Pfam" id="PF03865"/>
    </source>
</evidence>
<dbReference type="PANTHER" id="PTHR34597:SF1">
    <property type="entry name" value="HEME_HEMOPEXIN TRANSPORTER PROTEIN HUXB"/>
    <property type="match status" value="1"/>
</dbReference>
<keyword evidence="9" id="KW-1185">Reference proteome</keyword>
<sequence>MSTTSFPMSHTHTRLTLIASLCLNMGLSLSLSAPAWAQQALPPGLTPGAAQGQERLQRDEQQGQERLQQGAPGAEVRTPAKPAATAASTARNIRVERFEVDASQILSPQEIDGVLAPLRGQTVSLAELQAAVEQINGLYEARRQLTARAVLPTQTVTDGVVRVRLVESRTAAVRIAGNQALAAEHVRDRLRLSQDALLSVPALEEDLARFNRLNDTQLRANVVAGERFGTTDVEISVSEPKRLRVDAFADNAGRDTTGRMRWGATVRGANLLGISDAAQLTATTTRGSNSLAASYSLPINRQDTRLDMSASFGQIRIIDGPFVPLDITGRSRDVTVGLTHPLLTQADRAWSTYARLSDRQARSLFSGFEQTRDTQRVITLGVAGDRFTDGHSWYTDQQLVIGSQDLGGDSGFIYWRGLGNRLDRLGERTQLISRIGAQYSQNRLLPSGEQFQVGGAYSVRGYSEGLLAGRNGYSVSAEIRYGMGALDYLQSGPDSPRVQWLAFIDHGGAFPYRPGNLQGIQRDDFITGVGVGTVLEWRSISMRLVLAAPLRHNHPSELHPSDLRLNAFFNVSLK</sequence>
<evidence type="ECO:0000313" key="8">
    <source>
        <dbReference type="EMBL" id="TDP81307.1"/>
    </source>
</evidence>
<dbReference type="Gene3D" id="2.40.160.50">
    <property type="entry name" value="membrane protein fhac: a member of the omp85/tpsb transporter family"/>
    <property type="match status" value="1"/>
</dbReference>
<keyword evidence="3" id="KW-0998">Cell outer membrane</keyword>
<organism evidence="8 9">
    <name type="scientific">Aquabacterium commune</name>
    <dbReference type="NCBI Taxonomy" id="70586"/>
    <lineage>
        <taxon>Bacteria</taxon>
        <taxon>Pseudomonadati</taxon>
        <taxon>Pseudomonadota</taxon>
        <taxon>Betaproteobacteria</taxon>
        <taxon>Burkholderiales</taxon>
        <taxon>Aquabacterium</taxon>
    </lineage>
</organism>
<keyword evidence="5" id="KW-0732">Signal</keyword>
<evidence type="ECO:0000259" key="7">
    <source>
        <dbReference type="Pfam" id="PF08479"/>
    </source>
</evidence>
<dbReference type="GO" id="GO:0008320">
    <property type="term" value="F:protein transmembrane transporter activity"/>
    <property type="evidence" value="ECO:0007669"/>
    <property type="project" value="TreeGrafter"/>
</dbReference>
<dbReference type="InterPro" id="IPR013686">
    <property type="entry name" value="Polypept-transport_assoc_ShlB"/>
</dbReference>
<dbReference type="RefSeq" id="WP_166643582.1">
    <property type="nucleotide sequence ID" value="NZ_SNXW01000008.1"/>
</dbReference>
<dbReference type="EMBL" id="SNXW01000008">
    <property type="protein sequence ID" value="TDP81307.1"/>
    <property type="molecule type" value="Genomic_DNA"/>
</dbReference>
<reference evidence="8 9" key="1">
    <citation type="submission" date="2019-03" db="EMBL/GenBank/DDBJ databases">
        <title>Genomic Encyclopedia of Type Strains, Phase IV (KMG-IV): sequencing the most valuable type-strain genomes for metagenomic binning, comparative biology and taxonomic classification.</title>
        <authorList>
            <person name="Goeker M."/>
        </authorList>
    </citation>
    <scope>NUCLEOTIDE SEQUENCE [LARGE SCALE GENOMIC DNA]</scope>
    <source>
        <strain evidence="8 9">DSM 11901</strain>
    </source>
</reference>
<dbReference type="PANTHER" id="PTHR34597">
    <property type="entry name" value="SLR1661 PROTEIN"/>
    <property type="match status" value="1"/>
</dbReference>
<dbReference type="GO" id="GO:0046819">
    <property type="term" value="P:protein secretion by the type V secretion system"/>
    <property type="evidence" value="ECO:0007669"/>
    <property type="project" value="TreeGrafter"/>
</dbReference>
<feature type="chain" id="PRO_5020636330" evidence="5">
    <location>
        <begin position="38"/>
        <end position="574"/>
    </location>
</feature>
<dbReference type="InterPro" id="IPR051544">
    <property type="entry name" value="TPS_OM_transporter"/>
</dbReference>
<gene>
    <name evidence="8" type="ORF">EV672_10892</name>
</gene>
<name>A0A4R6R6Y3_9BURK</name>
<dbReference type="AlphaFoldDB" id="A0A4R6R6Y3"/>
<evidence type="ECO:0000256" key="5">
    <source>
        <dbReference type="SAM" id="SignalP"/>
    </source>
</evidence>
<feature type="domain" description="Haemolysin activator HlyB C-terminal" evidence="6">
    <location>
        <begin position="229"/>
        <end position="532"/>
    </location>
</feature>
<evidence type="ECO:0000256" key="4">
    <source>
        <dbReference type="SAM" id="MobiDB-lite"/>
    </source>
</evidence>
<comment type="caution">
    <text evidence="8">The sequence shown here is derived from an EMBL/GenBank/DDBJ whole genome shotgun (WGS) entry which is preliminary data.</text>
</comment>
<dbReference type="Proteomes" id="UP000294593">
    <property type="component" value="Unassembled WGS sequence"/>
</dbReference>
<dbReference type="Gene3D" id="3.10.20.310">
    <property type="entry name" value="membrane protein fhac"/>
    <property type="match status" value="1"/>
</dbReference>
<feature type="region of interest" description="Disordered" evidence="4">
    <location>
        <begin position="42"/>
        <end position="88"/>
    </location>
</feature>